<feature type="domain" description="NYN" evidence="1">
    <location>
        <begin position="9"/>
        <end position="136"/>
    </location>
</feature>
<dbReference type="Pfam" id="PF01936">
    <property type="entry name" value="NYN"/>
    <property type="match status" value="1"/>
</dbReference>
<evidence type="ECO:0000313" key="2">
    <source>
        <dbReference type="EMBL" id="PIS43063.1"/>
    </source>
</evidence>
<accession>A0A2H0YZA2</accession>
<dbReference type="InterPro" id="IPR021139">
    <property type="entry name" value="NYN"/>
</dbReference>
<organism evidence="2 3">
    <name type="scientific">Candidatus Kerfeldbacteria bacterium CG08_land_8_20_14_0_20_40_16</name>
    <dbReference type="NCBI Taxonomy" id="2014244"/>
    <lineage>
        <taxon>Bacteria</taxon>
        <taxon>Candidatus Kerfeldiibacteriota</taxon>
    </lineage>
</organism>
<gene>
    <name evidence="2" type="ORF">COT24_00165</name>
</gene>
<comment type="caution">
    <text evidence="2">The sequence shown here is derived from an EMBL/GenBank/DDBJ whole genome shotgun (WGS) entry which is preliminary data.</text>
</comment>
<name>A0A2H0YZA2_9BACT</name>
<protein>
    <recommendedName>
        <fullName evidence="1">NYN domain-containing protein</fullName>
    </recommendedName>
</protein>
<evidence type="ECO:0000313" key="3">
    <source>
        <dbReference type="Proteomes" id="UP000231542"/>
    </source>
</evidence>
<dbReference type="PANTHER" id="PTHR35458">
    <property type="entry name" value="SLR0755 PROTEIN"/>
    <property type="match status" value="1"/>
</dbReference>
<dbReference type="Proteomes" id="UP000231542">
    <property type="component" value="Unassembled WGS sequence"/>
</dbReference>
<dbReference type="GO" id="GO:0004540">
    <property type="term" value="F:RNA nuclease activity"/>
    <property type="evidence" value="ECO:0007669"/>
    <property type="project" value="InterPro"/>
</dbReference>
<evidence type="ECO:0000259" key="1">
    <source>
        <dbReference type="Pfam" id="PF01936"/>
    </source>
</evidence>
<dbReference type="Gene3D" id="3.40.50.1010">
    <property type="entry name" value="5'-nuclease"/>
    <property type="match status" value="1"/>
</dbReference>
<dbReference type="AlphaFoldDB" id="A0A2H0YZA2"/>
<dbReference type="PANTHER" id="PTHR35458:SF2">
    <property type="entry name" value="SLR0755 PROTEIN"/>
    <property type="match status" value="1"/>
</dbReference>
<proteinExistence type="predicted"/>
<dbReference type="EMBL" id="PEXU01000003">
    <property type="protein sequence ID" value="PIS43063.1"/>
    <property type="molecule type" value="Genomic_DNA"/>
</dbReference>
<reference evidence="2 3" key="1">
    <citation type="submission" date="2017-09" db="EMBL/GenBank/DDBJ databases">
        <title>Depth-based differentiation of microbial function through sediment-hosted aquifers and enrichment of novel symbionts in the deep terrestrial subsurface.</title>
        <authorList>
            <person name="Probst A.J."/>
            <person name="Ladd B."/>
            <person name="Jarett J.K."/>
            <person name="Geller-Mcgrath D.E."/>
            <person name="Sieber C.M."/>
            <person name="Emerson J.B."/>
            <person name="Anantharaman K."/>
            <person name="Thomas B.C."/>
            <person name="Malmstrom R."/>
            <person name="Stieglmeier M."/>
            <person name="Klingl A."/>
            <person name="Woyke T."/>
            <person name="Ryan C.M."/>
            <person name="Banfield J.F."/>
        </authorList>
    </citation>
    <scope>NUCLEOTIDE SEQUENCE [LARGE SCALE GENOMIC DNA]</scope>
    <source>
        <strain evidence="2">CG08_land_8_20_14_0_20_40_16</strain>
    </source>
</reference>
<dbReference type="InterPro" id="IPR047140">
    <property type="entry name" value="LabA"/>
</dbReference>
<sequence>METTNNYAYIDGANLYEANKELKWTLDYGRFRVWLTEKYNVKRAYLFIGLIPKMKDLYTYLQESGFTLIFKEVVYDGTGKPKGNCDADLVLQATRDVYEDDFQKSVIVTSDGDYAGLVKFLVDKKRLSVVLSPNNTEKCSVLLKRTGASIAYLNDQRSILEKAPGADRTAQGSFS</sequence>